<name>A0A5C6FLP2_9PLAN</name>
<comment type="caution">
    <text evidence="1">The sequence shown here is derived from an EMBL/GenBank/DDBJ whole genome shotgun (WGS) entry which is preliminary data.</text>
</comment>
<dbReference type="SUPFAM" id="SSF158997">
    <property type="entry name" value="Trm112p-like"/>
    <property type="match status" value="1"/>
</dbReference>
<evidence type="ECO:0008006" key="3">
    <source>
        <dbReference type="Google" id="ProtNLM"/>
    </source>
</evidence>
<evidence type="ECO:0000313" key="2">
    <source>
        <dbReference type="Proteomes" id="UP000316476"/>
    </source>
</evidence>
<dbReference type="AlphaFoldDB" id="A0A5C6FLP2"/>
<proteinExistence type="predicted"/>
<dbReference type="Proteomes" id="UP000316476">
    <property type="component" value="Unassembled WGS sequence"/>
</dbReference>
<dbReference type="Gene3D" id="2.20.25.10">
    <property type="match status" value="1"/>
</dbReference>
<accession>A0A5C6FLP2</accession>
<protein>
    <recommendedName>
        <fullName evidence="3">Trm112p-like protein</fullName>
    </recommendedName>
</protein>
<dbReference type="EMBL" id="SJPZ01000002">
    <property type="protein sequence ID" value="TWU63065.1"/>
    <property type="molecule type" value="Genomic_DNA"/>
</dbReference>
<reference evidence="1 2" key="1">
    <citation type="submission" date="2019-02" db="EMBL/GenBank/DDBJ databases">
        <title>Deep-cultivation of Planctomycetes and their phenomic and genomic characterization uncovers novel biology.</title>
        <authorList>
            <person name="Wiegand S."/>
            <person name="Jogler M."/>
            <person name="Boedeker C."/>
            <person name="Pinto D."/>
            <person name="Vollmers J."/>
            <person name="Rivas-Marin E."/>
            <person name="Kohn T."/>
            <person name="Peeters S.H."/>
            <person name="Heuer A."/>
            <person name="Rast P."/>
            <person name="Oberbeckmann S."/>
            <person name="Bunk B."/>
            <person name="Jeske O."/>
            <person name="Meyerdierks A."/>
            <person name="Storesund J.E."/>
            <person name="Kallscheuer N."/>
            <person name="Luecker S."/>
            <person name="Lage O.M."/>
            <person name="Pohl T."/>
            <person name="Merkel B.J."/>
            <person name="Hornburger P."/>
            <person name="Mueller R.-W."/>
            <person name="Bruemmer F."/>
            <person name="Labrenz M."/>
            <person name="Spormann A.M."/>
            <person name="Op Den Camp H."/>
            <person name="Overmann J."/>
            <person name="Amann R."/>
            <person name="Jetten M.S.M."/>
            <person name="Mascher T."/>
            <person name="Medema M.H."/>
            <person name="Devos D.P."/>
            <person name="Kaster A.-K."/>
            <person name="Ovreas L."/>
            <person name="Rohde M."/>
            <person name="Galperin M.Y."/>
            <person name="Jogler C."/>
        </authorList>
    </citation>
    <scope>NUCLEOTIDE SEQUENCE [LARGE SCALE GENOMIC DNA]</scope>
    <source>
        <strain evidence="1 2">V7</strain>
    </source>
</reference>
<organism evidence="1 2">
    <name type="scientific">Crateriforma conspicua</name>
    <dbReference type="NCBI Taxonomy" id="2527996"/>
    <lineage>
        <taxon>Bacteria</taxon>
        <taxon>Pseudomonadati</taxon>
        <taxon>Planctomycetota</taxon>
        <taxon>Planctomycetia</taxon>
        <taxon>Planctomycetales</taxon>
        <taxon>Planctomycetaceae</taxon>
        <taxon>Crateriforma</taxon>
    </lineage>
</organism>
<sequence>MLRCPVDGSQLELVPPDLLGQVNQWIEEKRLFNTADQAVSEPIEAGLRPTGRPVIYPVRAGIPTLVPDEAIRLPDESGAGGETDAADH</sequence>
<gene>
    <name evidence="1" type="ORF">V7x_48030</name>
</gene>
<evidence type="ECO:0000313" key="1">
    <source>
        <dbReference type="EMBL" id="TWU63065.1"/>
    </source>
</evidence>